<gene>
    <name evidence="1" type="ORF">CERSUDRAFT_109874</name>
</gene>
<keyword evidence="2" id="KW-1185">Reference proteome</keyword>
<protein>
    <submittedName>
        <fullName evidence="1">Uncharacterized protein</fullName>
    </submittedName>
</protein>
<dbReference type="HOGENOM" id="CLU_2558090_0_0_1"/>
<dbReference type="AlphaFoldDB" id="M2RQU7"/>
<evidence type="ECO:0000313" key="1">
    <source>
        <dbReference type="EMBL" id="EMD41276.1"/>
    </source>
</evidence>
<accession>M2RQU7</accession>
<organism evidence="1 2">
    <name type="scientific">Ceriporiopsis subvermispora (strain B)</name>
    <name type="common">White-rot fungus</name>
    <name type="synonym">Gelatoporia subvermispora</name>
    <dbReference type="NCBI Taxonomy" id="914234"/>
    <lineage>
        <taxon>Eukaryota</taxon>
        <taxon>Fungi</taxon>
        <taxon>Dikarya</taxon>
        <taxon>Basidiomycota</taxon>
        <taxon>Agaricomycotina</taxon>
        <taxon>Agaricomycetes</taxon>
        <taxon>Polyporales</taxon>
        <taxon>Gelatoporiaceae</taxon>
        <taxon>Gelatoporia</taxon>
    </lineage>
</organism>
<reference evidence="1 2" key="1">
    <citation type="journal article" date="2012" name="Proc. Natl. Acad. Sci. U.S.A.">
        <title>Comparative genomics of Ceriporiopsis subvermispora and Phanerochaete chrysosporium provide insight into selective ligninolysis.</title>
        <authorList>
            <person name="Fernandez-Fueyo E."/>
            <person name="Ruiz-Duenas F.J."/>
            <person name="Ferreira P."/>
            <person name="Floudas D."/>
            <person name="Hibbett D.S."/>
            <person name="Canessa P."/>
            <person name="Larrondo L.F."/>
            <person name="James T.Y."/>
            <person name="Seelenfreund D."/>
            <person name="Lobos S."/>
            <person name="Polanco R."/>
            <person name="Tello M."/>
            <person name="Honda Y."/>
            <person name="Watanabe T."/>
            <person name="Watanabe T."/>
            <person name="Ryu J.S."/>
            <person name="Kubicek C.P."/>
            <person name="Schmoll M."/>
            <person name="Gaskell J."/>
            <person name="Hammel K.E."/>
            <person name="St John F.J."/>
            <person name="Vanden Wymelenberg A."/>
            <person name="Sabat G."/>
            <person name="Splinter BonDurant S."/>
            <person name="Syed K."/>
            <person name="Yadav J.S."/>
            <person name="Doddapaneni H."/>
            <person name="Subramanian V."/>
            <person name="Lavin J.L."/>
            <person name="Oguiza J.A."/>
            <person name="Perez G."/>
            <person name="Pisabarro A.G."/>
            <person name="Ramirez L."/>
            <person name="Santoyo F."/>
            <person name="Master E."/>
            <person name="Coutinho P.M."/>
            <person name="Henrissat B."/>
            <person name="Lombard V."/>
            <person name="Magnuson J.K."/>
            <person name="Kuees U."/>
            <person name="Hori C."/>
            <person name="Igarashi K."/>
            <person name="Samejima M."/>
            <person name="Held B.W."/>
            <person name="Barry K.W."/>
            <person name="LaButti K.M."/>
            <person name="Lapidus A."/>
            <person name="Lindquist E.A."/>
            <person name="Lucas S.M."/>
            <person name="Riley R."/>
            <person name="Salamov A.A."/>
            <person name="Hoffmeister D."/>
            <person name="Schwenk D."/>
            <person name="Hadar Y."/>
            <person name="Yarden O."/>
            <person name="de Vries R.P."/>
            <person name="Wiebenga A."/>
            <person name="Stenlid J."/>
            <person name="Eastwood D."/>
            <person name="Grigoriev I.V."/>
            <person name="Berka R.M."/>
            <person name="Blanchette R.A."/>
            <person name="Kersten P."/>
            <person name="Martinez A.T."/>
            <person name="Vicuna R."/>
            <person name="Cullen D."/>
        </authorList>
    </citation>
    <scope>NUCLEOTIDE SEQUENCE [LARGE SCALE GENOMIC DNA]</scope>
    <source>
        <strain evidence="1 2">B</strain>
    </source>
</reference>
<name>M2RQU7_CERS8</name>
<proteinExistence type="predicted"/>
<sequence>MTTGGYTEDGEPESMACVLVPNGRFRDPDCLMSSCFSREWVSRACVLLLRLNFARRFPLSTRPVSKNAQSYLDIYIGTRMLS</sequence>
<dbReference type="EMBL" id="KB445791">
    <property type="protein sequence ID" value="EMD41276.1"/>
    <property type="molecule type" value="Genomic_DNA"/>
</dbReference>
<dbReference type="Proteomes" id="UP000016930">
    <property type="component" value="Unassembled WGS sequence"/>
</dbReference>
<evidence type="ECO:0000313" key="2">
    <source>
        <dbReference type="Proteomes" id="UP000016930"/>
    </source>
</evidence>